<keyword evidence="2" id="KW-1185">Reference proteome</keyword>
<feature type="non-terminal residue" evidence="1">
    <location>
        <position position="166"/>
    </location>
</feature>
<evidence type="ECO:0000313" key="2">
    <source>
        <dbReference type="Proteomes" id="UP000700334"/>
    </source>
</evidence>
<gene>
    <name evidence="1" type="ORF">J0S82_007049</name>
</gene>
<name>A0A8J5ZZL2_GALPY</name>
<dbReference type="EMBL" id="JAGFMF010011796">
    <property type="protein sequence ID" value="KAG8512516.1"/>
    <property type="molecule type" value="Genomic_DNA"/>
</dbReference>
<dbReference type="AlphaFoldDB" id="A0A8J5ZZL2"/>
<feature type="non-terminal residue" evidence="1">
    <location>
        <position position="1"/>
    </location>
</feature>
<dbReference type="Proteomes" id="UP000700334">
    <property type="component" value="Unassembled WGS sequence"/>
</dbReference>
<organism evidence="1 2">
    <name type="scientific">Galemys pyrenaicus</name>
    <name type="common">Iberian desman</name>
    <name type="synonym">Pyrenean desman</name>
    <dbReference type="NCBI Taxonomy" id="202257"/>
    <lineage>
        <taxon>Eukaryota</taxon>
        <taxon>Metazoa</taxon>
        <taxon>Chordata</taxon>
        <taxon>Craniata</taxon>
        <taxon>Vertebrata</taxon>
        <taxon>Euteleostomi</taxon>
        <taxon>Mammalia</taxon>
        <taxon>Eutheria</taxon>
        <taxon>Laurasiatheria</taxon>
        <taxon>Eulipotyphla</taxon>
        <taxon>Talpidae</taxon>
        <taxon>Galemys</taxon>
    </lineage>
</organism>
<sequence>EEEKRCRDKGEVKMLCTNSKRKQKNMIYHKCEDIHSKNNSVPVVKVLEHKQMQKLQLKENSLREDDPRSSFVKSYERWQEDNISGLSSTELPSVLSKGMPIYHRLYEKGHLIIEFELNFPENGMNQVELGNFGPNQKGDTTAMETLMRIMNIISVVVFSIRPLNGT</sequence>
<protein>
    <submittedName>
        <fullName evidence="1">Uncharacterized protein</fullName>
    </submittedName>
</protein>
<evidence type="ECO:0000313" key="1">
    <source>
        <dbReference type="EMBL" id="KAG8512516.1"/>
    </source>
</evidence>
<proteinExistence type="predicted"/>
<comment type="caution">
    <text evidence="1">The sequence shown here is derived from an EMBL/GenBank/DDBJ whole genome shotgun (WGS) entry which is preliminary data.</text>
</comment>
<accession>A0A8J5ZZL2</accession>
<reference evidence="1" key="1">
    <citation type="journal article" date="2021" name="Evol. Appl.">
        <title>The genome of the Pyrenean desman and the effects of bottlenecks and inbreeding on the genomic landscape of an endangered species.</title>
        <authorList>
            <person name="Escoda L."/>
            <person name="Castresana J."/>
        </authorList>
    </citation>
    <scope>NUCLEOTIDE SEQUENCE</scope>
    <source>
        <strain evidence="1">IBE-C5619</strain>
    </source>
</reference>